<keyword evidence="2" id="KW-1185">Reference proteome</keyword>
<evidence type="ECO:0000313" key="2">
    <source>
        <dbReference type="Proteomes" id="UP000233618"/>
    </source>
</evidence>
<dbReference type="EMBL" id="MVDE01000040">
    <property type="protein sequence ID" value="PKQ61892.1"/>
    <property type="molecule type" value="Genomic_DNA"/>
</dbReference>
<reference evidence="1 2" key="1">
    <citation type="journal article" date="2017" name="Front. Microbiol.">
        <title>Labilibaculum manganireducens gen. nov., sp. nov. and Labilibaculum filiforme sp. nov., Novel Bacteroidetes Isolated from Subsurface Sediments of the Baltic Sea.</title>
        <authorList>
            <person name="Vandieken V."/>
            <person name="Marshall I.P."/>
            <person name="Niemann H."/>
            <person name="Engelen B."/>
            <person name="Cypionka H."/>
        </authorList>
    </citation>
    <scope>NUCLEOTIDE SEQUENCE [LARGE SCALE GENOMIC DNA]</scope>
    <source>
        <strain evidence="1 2">59.10-2M</strain>
    </source>
</reference>
<dbReference type="RefSeq" id="WP_101311307.1">
    <property type="nucleotide sequence ID" value="NZ_MVDE01000040.1"/>
</dbReference>
<evidence type="ECO:0008006" key="3">
    <source>
        <dbReference type="Google" id="ProtNLM"/>
    </source>
</evidence>
<protein>
    <recommendedName>
        <fullName evidence="3">DUF2946 domain-containing protein</fullName>
    </recommendedName>
</protein>
<dbReference type="AlphaFoldDB" id="A0A2N3HV12"/>
<gene>
    <name evidence="1" type="ORF">BZG01_18340</name>
</gene>
<accession>A0A2N3HV12</accession>
<comment type="caution">
    <text evidence="1">The sequence shown here is derived from an EMBL/GenBank/DDBJ whole genome shotgun (WGS) entry which is preliminary data.</text>
</comment>
<name>A0A2N3HV12_9BACT</name>
<organism evidence="1 2">
    <name type="scientific">Labilibaculum manganireducens</name>
    <dbReference type="NCBI Taxonomy" id="1940525"/>
    <lineage>
        <taxon>Bacteria</taxon>
        <taxon>Pseudomonadati</taxon>
        <taxon>Bacteroidota</taxon>
        <taxon>Bacteroidia</taxon>
        <taxon>Marinilabiliales</taxon>
        <taxon>Marinifilaceae</taxon>
        <taxon>Labilibaculum</taxon>
    </lineage>
</organism>
<sequence>MIKLRKHIAFILFVIFFFPITFQSVHIVWHHAHGYKCEHHLCHAESSDKNSHTSTENLSEKENACPICEYQFSINNLPELSVIKSEIPVLAYSYNQVAAVQQYVQVFSNKTPRAPPILVS</sequence>
<evidence type="ECO:0000313" key="1">
    <source>
        <dbReference type="EMBL" id="PKQ61892.1"/>
    </source>
</evidence>
<dbReference type="Proteomes" id="UP000233618">
    <property type="component" value="Unassembled WGS sequence"/>
</dbReference>
<proteinExistence type="predicted"/>